<sequence length="74" mass="9026">MIEDFKVNKLFEGQIHNHHQFKLNVHGKDYLGLVKEESNEILWFHPYPTRHLEDELVEQIESHVHKKLKQHMEE</sequence>
<accession>A0A417YSV8</accession>
<dbReference type="AlphaFoldDB" id="A0A417YSV8"/>
<dbReference type="RefSeq" id="WP_118921416.1">
    <property type="nucleotide sequence ID" value="NZ_QWEG01000008.1"/>
</dbReference>
<dbReference type="OrthoDB" id="2602945at2"/>
<proteinExistence type="predicted"/>
<gene>
    <name evidence="1" type="ORF">D1B31_14095</name>
</gene>
<name>A0A417YSV8_9BACI</name>
<dbReference type="EMBL" id="QWEG01000008">
    <property type="protein sequence ID" value="RHW39084.1"/>
    <property type="molecule type" value="Genomic_DNA"/>
</dbReference>
<protein>
    <submittedName>
        <fullName evidence="1">Uncharacterized protein</fullName>
    </submittedName>
</protein>
<dbReference type="Proteomes" id="UP000284416">
    <property type="component" value="Unassembled WGS sequence"/>
</dbReference>
<reference evidence="1 2" key="1">
    <citation type="journal article" date="2017" name="Int. J. Syst. Evol. Microbiol.">
        <title>Bacillus notoginsengisoli sp. nov., a novel bacterium isolated from the rhizosphere of Panax notoginseng.</title>
        <authorList>
            <person name="Zhang M.Y."/>
            <person name="Cheng J."/>
            <person name="Cai Y."/>
            <person name="Zhang T.Y."/>
            <person name="Wu Y.Y."/>
            <person name="Manikprabhu D."/>
            <person name="Li W.J."/>
            <person name="Zhang Y.X."/>
        </authorList>
    </citation>
    <scope>NUCLEOTIDE SEQUENCE [LARGE SCALE GENOMIC DNA]</scope>
    <source>
        <strain evidence="1 2">JCM 30743</strain>
    </source>
</reference>
<evidence type="ECO:0000313" key="2">
    <source>
        <dbReference type="Proteomes" id="UP000284416"/>
    </source>
</evidence>
<keyword evidence="2" id="KW-1185">Reference proteome</keyword>
<comment type="caution">
    <text evidence="1">The sequence shown here is derived from an EMBL/GenBank/DDBJ whole genome shotgun (WGS) entry which is preliminary data.</text>
</comment>
<evidence type="ECO:0000313" key="1">
    <source>
        <dbReference type="EMBL" id="RHW39084.1"/>
    </source>
</evidence>
<organism evidence="1 2">
    <name type="scientific">Neobacillus notoginsengisoli</name>
    <dbReference type="NCBI Taxonomy" id="1578198"/>
    <lineage>
        <taxon>Bacteria</taxon>
        <taxon>Bacillati</taxon>
        <taxon>Bacillota</taxon>
        <taxon>Bacilli</taxon>
        <taxon>Bacillales</taxon>
        <taxon>Bacillaceae</taxon>
        <taxon>Neobacillus</taxon>
    </lineage>
</organism>